<reference evidence="1" key="1">
    <citation type="journal article" date="2007" name="PLoS ONE">
        <title>The first genome sequence of an elite grapevine cultivar (Pinot noir Vitis vinifera L.): coping with a highly heterozygous genome.</title>
        <authorList>
            <person name="Velasco R."/>
            <person name="Zharkikh A."/>
            <person name="Troggio M."/>
            <person name="Cartwright D.A."/>
            <person name="Cestaro A."/>
            <person name="Pruss D."/>
            <person name="Pindo M."/>
            <person name="FitzGerald L.M."/>
            <person name="Vezzulli S."/>
            <person name="Reid J."/>
            <person name="Malacarne G."/>
            <person name="Iliev D."/>
            <person name="Coppola G."/>
            <person name="Wardell B."/>
            <person name="Micheletti D."/>
            <person name="Macalma T."/>
            <person name="Facci M."/>
            <person name="Mitchell J.T."/>
            <person name="Perazzolli M."/>
            <person name="Eldredge G."/>
            <person name="Gatto P."/>
            <person name="Oyzerski R."/>
            <person name="Moretto M."/>
            <person name="Gutin N."/>
            <person name="Stefanini M."/>
            <person name="Chen Y."/>
            <person name="Segala C."/>
            <person name="Davenport C."/>
            <person name="Dematte L."/>
            <person name="Mraz A."/>
            <person name="Battilana J."/>
            <person name="Stormo K."/>
            <person name="Costa F."/>
            <person name="Tao Q."/>
            <person name="Si-Ammour A."/>
            <person name="Harkins T."/>
            <person name="Lackey A."/>
            <person name="Perbost C."/>
            <person name="Taillon B."/>
            <person name="Stella A."/>
            <person name="Solovyev V."/>
            <person name="Fawcett J.A."/>
            <person name="Sterck L."/>
            <person name="Vandepoele K."/>
            <person name="Grando S.M."/>
            <person name="Toppo S."/>
            <person name="Moser C."/>
            <person name="Lanchbury J."/>
            <person name="Bogden R."/>
            <person name="Skolnick M."/>
            <person name="Sgaramella V."/>
            <person name="Bhatnagar S.K."/>
            <person name="Fontana P."/>
            <person name="Gutin A."/>
            <person name="Van de Peer Y."/>
            <person name="Salamini F."/>
            <person name="Viola R."/>
        </authorList>
    </citation>
    <scope>NUCLEOTIDE SEQUENCE</scope>
</reference>
<accession>A5CB18</accession>
<dbReference type="AlphaFoldDB" id="A5CB18"/>
<organism evidence="1">
    <name type="scientific">Vitis vinifera</name>
    <name type="common">Grape</name>
    <dbReference type="NCBI Taxonomy" id="29760"/>
    <lineage>
        <taxon>Eukaryota</taxon>
        <taxon>Viridiplantae</taxon>
        <taxon>Streptophyta</taxon>
        <taxon>Embryophyta</taxon>
        <taxon>Tracheophyta</taxon>
        <taxon>Spermatophyta</taxon>
        <taxon>Magnoliopsida</taxon>
        <taxon>eudicotyledons</taxon>
        <taxon>Gunneridae</taxon>
        <taxon>Pentapetalae</taxon>
        <taxon>rosids</taxon>
        <taxon>Vitales</taxon>
        <taxon>Vitaceae</taxon>
        <taxon>Viteae</taxon>
        <taxon>Vitis</taxon>
    </lineage>
</organism>
<proteinExistence type="predicted"/>
<gene>
    <name evidence="1" type="ORF">VITISV_012434</name>
</gene>
<sequence length="92" mass="9842">MEVNHGSPRLTVNQSTLKCAGEALVHGVGVSSGQRPTLRFSSMGVLVCPVLRPPQLCTDSDMGVYQCPVPFSMWKYEKESRSVGPAFSVGAS</sequence>
<dbReference type="EMBL" id="AM488698">
    <property type="protein sequence ID" value="CAN62272.1"/>
    <property type="molecule type" value="Genomic_DNA"/>
</dbReference>
<protein>
    <submittedName>
        <fullName evidence="1">Uncharacterized protein</fullName>
    </submittedName>
</protein>
<evidence type="ECO:0000313" key="1">
    <source>
        <dbReference type="EMBL" id="CAN62272.1"/>
    </source>
</evidence>
<name>A5CB18_VITVI</name>